<proteinExistence type="inferred from homology"/>
<organism evidence="9 10">
    <name type="scientific">Thalassotalea mangrovi</name>
    <dbReference type="NCBI Taxonomy" id="2572245"/>
    <lineage>
        <taxon>Bacteria</taxon>
        <taxon>Pseudomonadati</taxon>
        <taxon>Pseudomonadota</taxon>
        <taxon>Gammaproteobacteria</taxon>
        <taxon>Alteromonadales</taxon>
        <taxon>Colwelliaceae</taxon>
        <taxon>Thalassotalea</taxon>
    </lineage>
</organism>
<dbReference type="InterPro" id="IPR001792">
    <property type="entry name" value="Acylphosphatase-like_dom"/>
</dbReference>
<evidence type="ECO:0000313" key="9">
    <source>
        <dbReference type="EMBL" id="TKB44758.1"/>
    </source>
</evidence>
<dbReference type="PANTHER" id="PTHR47268:SF4">
    <property type="entry name" value="ACYLPHOSPHATASE"/>
    <property type="match status" value="1"/>
</dbReference>
<dbReference type="Pfam" id="PF00708">
    <property type="entry name" value="Acylphosphatase"/>
    <property type="match status" value="1"/>
</dbReference>
<dbReference type="PROSITE" id="PS51160">
    <property type="entry name" value="ACYLPHOSPHATASE_3"/>
    <property type="match status" value="1"/>
</dbReference>
<comment type="similarity">
    <text evidence="1 6">Belongs to the acylphosphatase family.</text>
</comment>
<feature type="active site" evidence="5">
    <location>
        <position position="19"/>
    </location>
</feature>
<name>A0A4V5NU61_9GAMM</name>
<comment type="caution">
    <text evidence="9">The sequence shown here is derived from an EMBL/GenBank/DDBJ whole genome shotgun (WGS) entry which is preliminary data.</text>
</comment>
<dbReference type="NCBIfam" id="NF011022">
    <property type="entry name" value="PRK14451.1"/>
    <property type="match status" value="1"/>
</dbReference>
<evidence type="ECO:0000256" key="6">
    <source>
        <dbReference type="RuleBase" id="RU004168"/>
    </source>
</evidence>
<feature type="region of interest" description="Disordered" evidence="7">
    <location>
        <begin position="66"/>
        <end position="89"/>
    </location>
</feature>
<dbReference type="InterPro" id="IPR017968">
    <property type="entry name" value="Acylphosphatase_CS"/>
</dbReference>
<dbReference type="InterPro" id="IPR020456">
    <property type="entry name" value="Acylphosphatase"/>
</dbReference>
<dbReference type="Gene3D" id="3.30.70.100">
    <property type="match status" value="1"/>
</dbReference>
<feature type="compositionally biased region" description="Basic and acidic residues" evidence="7">
    <location>
        <begin position="76"/>
        <end position="89"/>
    </location>
</feature>
<keyword evidence="10" id="KW-1185">Reference proteome</keyword>
<dbReference type="PROSITE" id="PS00150">
    <property type="entry name" value="ACYLPHOSPHATASE_1"/>
    <property type="match status" value="1"/>
</dbReference>
<feature type="active site" evidence="5">
    <location>
        <position position="37"/>
    </location>
</feature>
<evidence type="ECO:0000256" key="2">
    <source>
        <dbReference type="ARBA" id="ARBA00012150"/>
    </source>
</evidence>
<dbReference type="GO" id="GO:0003998">
    <property type="term" value="F:acylphosphatase activity"/>
    <property type="evidence" value="ECO:0007669"/>
    <property type="project" value="UniProtKB-EC"/>
</dbReference>
<dbReference type="EC" id="3.6.1.7" evidence="2 5"/>
<evidence type="ECO:0000256" key="5">
    <source>
        <dbReference type="PROSITE-ProRule" id="PRU00520"/>
    </source>
</evidence>
<dbReference type="InterPro" id="IPR036046">
    <property type="entry name" value="Acylphosphatase-like_dom_sf"/>
</dbReference>
<dbReference type="EMBL" id="SWDB01000026">
    <property type="protein sequence ID" value="TKB44758.1"/>
    <property type="molecule type" value="Genomic_DNA"/>
</dbReference>
<reference evidence="9 10" key="1">
    <citation type="submission" date="2019-04" db="EMBL/GenBank/DDBJ databases">
        <title>Thalassotalea guangxiensis sp. nov., isolated from sediment of the coastal wetland.</title>
        <authorList>
            <person name="Zheng S."/>
            <person name="Zhang D."/>
        </authorList>
    </citation>
    <scope>NUCLEOTIDE SEQUENCE [LARGE SCALE GENOMIC DNA]</scope>
    <source>
        <strain evidence="9 10">ZS-4</strain>
    </source>
</reference>
<comment type="catalytic activity">
    <reaction evidence="4 5">
        <text>an acyl phosphate + H2O = a carboxylate + phosphate + H(+)</text>
        <dbReference type="Rhea" id="RHEA:14965"/>
        <dbReference type="ChEBI" id="CHEBI:15377"/>
        <dbReference type="ChEBI" id="CHEBI:15378"/>
        <dbReference type="ChEBI" id="CHEBI:29067"/>
        <dbReference type="ChEBI" id="CHEBI:43474"/>
        <dbReference type="ChEBI" id="CHEBI:59918"/>
        <dbReference type="EC" id="3.6.1.7"/>
    </reaction>
</comment>
<evidence type="ECO:0000256" key="1">
    <source>
        <dbReference type="ARBA" id="ARBA00005614"/>
    </source>
</evidence>
<protein>
    <recommendedName>
        <fullName evidence="3 5">acylphosphatase</fullName>
        <ecNumber evidence="2 5">3.6.1.7</ecNumber>
    </recommendedName>
</protein>
<evidence type="ECO:0000256" key="3">
    <source>
        <dbReference type="ARBA" id="ARBA00015991"/>
    </source>
</evidence>
<evidence type="ECO:0000313" key="10">
    <source>
        <dbReference type="Proteomes" id="UP000307999"/>
    </source>
</evidence>
<dbReference type="Proteomes" id="UP000307999">
    <property type="component" value="Unassembled WGS sequence"/>
</dbReference>
<keyword evidence="5" id="KW-0378">Hydrolase</keyword>
<sequence>MKVCYIATVTGLVQGVYFRAAAQNMAIDLGLSGYAHNQEDGSVEVMVCGPEENARKMLKWLEQGPEEADVDNVEVESTHPRDINHFSIG</sequence>
<evidence type="ECO:0000259" key="8">
    <source>
        <dbReference type="PROSITE" id="PS51160"/>
    </source>
</evidence>
<dbReference type="RefSeq" id="WP_136736138.1">
    <property type="nucleotide sequence ID" value="NZ_SWDB01000026.1"/>
</dbReference>
<dbReference type="AlphaFoldDB" id="A0A4V5NU61"/>
<feature type="domain" description="Acylphosphatase-like" evidence="8">
    <location>
        <begin position="4"/>
        <end position="89"/>
    </location>
</feature>
<accession>A0A4V5NU61</accession>
<gene>
    <name evidence="9" type="ORF">E8M12_10705</name>
</gene>
<dbReference type="PANTHER" id="PTHR47268">
    <property type="entry name" value="ACYLPHOSPHATASE"/>
    <property type="match status" value="1"/>
</dbReference>
<dbReference type="OrthoDB" id="5295388at2"/>
<dbReference type="SUPFAM" id="SSF54975">
    <property type="entry name" value="Acylphosphatase/BLUF domain-like"/>
    <property type="match status" value="1"/>
</dbReference>
<dbReference type="NCBIfam" id="NF011000">
    <property type="entry name" value="PRK14426.1"/>
    <property type="match status" value="1"/>
</dbReference>
<evidence type="ECO:0000256" key="7">
    <source>
        <dbReference type="SAM" id="MobiDB-lite"/>
    </source>
</evidence>
<evidence type="ECO:0000256" key="4">
    <source>
        <dbReference type="ARBA" id="ARBA00047645"/>
    </source>
</evidence>